<accession>A0A1M6WDB4</accession>
<dbReference type="InterPro" id="IPR013517">
    <property type="entry name" value="FG-GAP"/>
</dbReference>
<feature type="domain" description="ASPIC/UnbV" evidence="2">
    <location>
        <begin position="494"/>
        <end position="559"/>
    </location>
</feature>
<dbReference type="STRING" id="633813.SAMN04488087_2288"/>
<evidence type="ECO:0000313" key="3">
    <source>
        <dbReference type="EMBL" id="SHK91762.1"/>
    </source>
</evidence>
<dbReference type="RefSeq" id="WP_072716104.1">
    <property type="nucleotide sequence ID" value="NZ_FRAU01000008.1"/>
</dbReference>
<gene>
    <name evidence="3" type="ORF">SAMN04488087_2288</name>
</gene>
<dbReference type="PANTHER" id="PTHR16026">
    <property type="entry name" value="CARTILAGE ACIDIC PROTEIN 1"/>
    <property type="match status" value="1"/>
</dbReference>
<dbReference type="Pfam" id="PF07593">
    <property type="entry name" value="UnbV_ASPIC"/>
    <property type="match status" value="1"/>
</dbReference>
<dbReference type="SUPFAM" id="SSF69318">
    <property type="entry name" value="Integrin alpha N-terminal domain"/>
    <property type="match status" value="1"/>
</dbReference>
<dbReference type="PROSITE" id="PS51257">
    <property type="entry name" value="PROKAR_LIPOPROTEIN"/>
    <property type="match status" value="1"/>
</dbReference>
<organism evidence="3 4">
    <name type="scientific">Rhodothermus profundi</name>
    <dbReference type="NCBI Taxonomy" id="633813"/>
    <lineage>
        <taxon>Bacteria</taxon>
        <taxon>Pseudomonadati</taxon>
        <taxon>Rhodothermota</taxon>
        <taxon>Rhodothermia</taxon>
        <taxon>Rhodothermales</taxon>
        <taxon>Rhodothermaceae</taxon>
        <taxon>Rhodothermus</taxon>
    </lineage>
</organism>
<name>A0A1M6WDB4_9BACT</name>
<evidence type="ECO:0000259" key="2">
    <source>
        <dbReference type="Pfam" id="PF07593"/>
    </source>
</evidence>
<dbReference type="PANTHER" id="PTHR16026:SF0">
    <property type="entry name" value="CARTILAGE ACIDIC PROTEIN 1"/>
    <property type="match status" value="1"/>
</dbReference>
<dbReference type="InterPro" id="IPR027039">
    <property type="entry name" value="Crtac1"/>
</dbReference>
<protein>
    <submittedName>
        <fullName evidence="3">Repeat domain-containing protein</fullName>
    </submittedName>
</protein>
<proteinExistence type="predicted"/>
<dbReference type="OrthoDB" id="9816120at2"/>
<sequence>MRKRIGYGLLALLAIGCEQARPVQPADETTASMTAVQIAFTDVTETAGLHIFRHETGAFGQKWFPESMGSGCGFVDYNGDGWLDIVLVGGGVWPGHSDKDWVRPLWLFRNNGDGTFTDVTDEAGLGQLTAYGIGITAADYDNDGDEDLYLTTLWKNILLRNNGDGTFTDVTDEAGVAGDSVWSSSALFFDADRDGDLDLFVGNYVYWTPETDLWCSLDEKTKGYCTPEAYTGIPPYFFRNNGDGTFTDESEKAGFVPAPGKTLGVAETDYNRDGCPDLYVANDTQPDQLYRNNCDGTFTDIGLTSGVAYDENGKARAGMGLDAGVVDTTGQVSLFVGNFSKEMIGVYRYIGNDLFIDRAAVSKVGRQSLQTLTFGLFLFDVDLDGDLDLFAANGHVQDEIERVQDGITYAQPPHLFLNDGNGFFTDIAPVIGGVLAQPLVARGAAYGDFNRDGLVDILVVENHGPAHLWRNDTKGAGHYLRVQLVGTKSHPQGISSQVVVWVAGRPLEQRVRTGGSYLAVSEKTLTFGLGAAARVEAVEVTWASGLRERFGPFAADQEVRLVEGTGQPVETLAQAAYEARQK</sequence>
<dbReference type="Pfam" id="PF13517">
    <property type="entry name" value="FG-GAP_3"/>
    <property type="match status" value="3"/>
</dbReference>
<dbReference type="Gene3D" id="2.130.10.130">
    <property type="entry name" value="Integrin alpha, N-terminal"/>
    <property type="match status" value="2"/>
</dbReference>
<dbReference type="AlphaFoldDB" id="A0A1M6WDB4"/>
<dbReference type="InterPro" id="IPR011519">
    <property type="entry name" value="UnbV_ASPIC"/>
</dbReference>
<reference evidence="4" key="1">
    <citation type="submission" date="2016-11" db="EMBL/GenBank/DDBJ databases">
        <authorList>
            <person name="Varghese N."/>
            <person name="Submissions S."/>
        </authorList>
    </citation>
    <scope>NUCLEOTIDE SEQUENCE [LARGE SCALE GENOMIC DNA]</scope>
    <source>
        <strain evidence="4">DSM 22212</strain>
    </source>
</reference>
<keyword evidence="4" id="KW-1185">Reference proteome</keyword>
<evidence type="ECO:0000256" key="1">
    <source>
        <dbReference type="ARBA" id="ARBA00022729"/>
    </source>
</evidence>
<evidence type="ECO:0000313" key="4">
    <source>
        <dbReference type="Proteomes" id="UP000185812"/>
    </source>
</evidence>
<dbReference type="Proteomes" id="UP000185812">
    <property type="component" value="Unassembled WGS sequence"/>
</dbReference>
<dbReference type="InterPro" id="IPR028994">
    <property type="entry name" value="Integrin_alpha_N"/>
</dbReference>
<dbReference type="EMBL" id="FRAU01000008">
    <property type="protein sequence ID" value="SHK91762.1"/>
    <property type="molecule type" value="Genomic_DNA"/>
</dbReference>
<keyword evidence="1" id="KW-0732">Signal</keyword>